<dbReference type="EMBL" id="LAZR01026182">
    <property type="protein sequence ID" value="KKL69530.1"/>
    <property type="molecule type" value="Genomic_DNA"/>
</dbReference>
<name>A0A0F9GJB0_9ZZZZ</name>
<accession>A0A0F9GJB0</accession>
<dbReference type="PANTHER" id="PTHR36153">
    <property type="entry name" value="INNER MEMBRANE PROTEIN-RELATED"/>
    <property type="match status" value="1"/>
</dbReference>
<evidence type="ECO:0000256" key="1">
    <source>
        <dbReference type="SAM" id="MobiDB-lite"/>
    </source>
</evidence>
<feature type="region of interest" description="Disordered" evidence="1">
    <location>
        <begin position="1"/>
        <end position="21"/>
    </location>
</feature>
<reference evidence="3" key="1">
    <citation type="journal article" date="2015" name="Nature">
        <title>Complex archaea that bridge the gap between prokaryotes and eukaryotes.</title>
        <authorList>
            <person name="Spang A."/>
            <person name="Saw J.H."/>
            <person name="Jorgensen S.L."/>
            <person name="Zaremba-Niedzwiedzka K."/>
            <person name="Martijn J."/>
            <person name="Lind A.E."/>
            <person name="van Eijk R."/>
            <person name="Schleper C."/>
            <person name="Guy L."/>
            <person name="Ettema T.J."/>
        </authorList>
    </citation>
    <scope>NUCLEOTIDE SEQUENCE</scope>
</reference>
<gene>
    <name evidence="3" type="ORF">LCGC14_2114010</name>
</gene>
<dbReference type="InterPro" id="IPR053156">
    <property type="entry name" value="T6SS_TssM-like"/>
</dbReference>
<protein>
    <recommendedName>
        <fullName evidence="2">Type VI secretion system IcmF C-terminal domain-containing protein</fullName>
    </recommendedName>
</protein>
<dbReference type="PANTHER" id="PTHR36153:SF1">
    <property type="entry name" value="TYPE VI SECRETION SYSTEM COMPONENT TSSM1"/>
    <property type="match status" value="1"/>
</dbReference>
<feature type="compositionally biased region" description="Polar residues" evidence="1">
    <location>
        <begin position="1"/>
        <end position="11"/>
    </location>
</feature>
<comment type="caution">
    <text evidence="3">The sequence shown here is derived from an EMBL/GenBank/DDBJ whole genome shotgun (WGS) entry which is preliminary data.</text>
</comment>
<organism evidence="3">
    <name type="scientific">marine sediment metagenome</name>
    <dbReference type="NCBI Taxonomy" id="412755"/>
    <lineage>
        <taxon>unclassified sequences</taxon>
        <taxon>metagenomes</taxon>
        <taxon>ecological metagenomes</taxon>
    </lineage>
</organism>
<evidence type="ECO:0000259" key="2">
    <source>
        <dbReference type="Pfam" id="PF06744"/>
    </source>
</evidence>
<dbReference type="AlphaFoldDB" id="A0A0F9GJB0"/>
<sequence length="90" mass="10358">VWPGATGQSKTRVVFTPPNGGRPINTTYQGEWSLYRMLDELSAKRNKTREDLKLHFALMGNNAKVELLPKSIRHPFWNKSIEKFSCPTRL</sequence>
<feature type="non-terminal residue" evidence="3">
    <location>
        <position position="1"/>
    </location>
</feature>
<dbReference type="Pfam" id="PF06744">
    <property type="entry name" value="IcmF_C"/>
    <property type="match status" value="1"/>
</dbReference>
<evidence type="ECO:0000313" key="3">
    <source>
        <dbReference type="EMBL" id="KKL69530.1"/>
    </source>
</evidence>
<proteinExistence type="predicted"/>
<dbReference type="InterPro" id="IPR010623">
    <property type="entry name" value="IcmF_C"/>
</dbReference>
<feature type="domain" description="Type VI secretion system IcmF C-terminal" evidence="2">
    <location>
        <begin position="1"/>
        <end position="67"/>
    </location>
</feature>